<keyword evidence="5" id="KW-0804">Transcription</keyword>
<dbReference type="SUPFAM" id="SSF88659">
    <property type="entry name" value="Sigma3 and sigma4 domains of RNA polymerase sigma factors"/>
    <property type="match status" value="1"/>
</dbReference>
<dbReference type="EMBL" id="JACOPO010000009">
    <property type="protein sequence ID" value="MBC5723487.1"/>
    <property type="molecule type" value="Genomic_DNA"/>
</dbReference>
<feature type="domain" description="RNA polymerase sigma factor 70 region 4 type 2" evidence="7">
    <location>
        <begin position="111"/>
        <end position="161"/>
    </location>
</feature>
<dbReference type="PANTHER" id="PTHR43133">
    <property type="entry name" value="RNA POLYMERASE ECF-TYPE SIGMA FACTO"/>
    <property type="match status" value="1"/>
</dbReference>
<dbReference type="SUPFAM" id="SSF88946">
    <property type="entry name" value="Sigma2 domain of RNA polymerase sigma factors"/>
    <property type="match status" value="1"/>
</dbReference>
<keyword evidence="4" id="KW-0238">DNA-binding</keyword>
<evidence type="ECO:0000259" key="6">
    <source>
        <dbReference type="Pfam" id="PF04542"/>
    </source>
</evidence>
<dbReference type="PANTHER" id="PTHR43133:SF8">
    <property type="entry name" value="RNA POLYMERASE SIGMA FACTOR HI_1459-RELATED"/>
    <property type="match status" value="1"/>
</dbReference>
<evidence type="ECO:0000313" key="9">
    <source>
        <dbReference type="Proteomes" id="UP000628736"/>
    </source>
</evidence>
<evidence type="ECO:0000259" key="7">
    <source>
        <dbReference type="Pfam" id="PF08281"/>
    </source>
</evidence>
<comment type="caution">
    <text evidence="8">The sequence shown here is derived from an EMBL/GenBank/DDBJ whole genome shotgun (WGS) entry which is preliminary data.</text>
</comment>
<reference evidence="8" key="1">
    <citation type="submission" date="2020-08" db="EMBL/GenBank/DDBJ databases">
        <title>Genome public.</title>
        <authorList>
            <person name="Liu C."/>
            <person name="Sun Q."/>
        </authorList>
    </citation>
    <scope>NUCLEOTIDE SEQUENCE</scope>
    <source>
        <strain evidence="8">NSJ-23</strain>
    </source>
</reference>
<dbReference type="RefSeq" id="WP_186853256.1">
    <property type="nucleotide sequence ID" value="NZ_JACOPO010000009.1"/>
</dbReference>
<dbReference type="InterPro" id="IPR039425">
    <property type="entry name" value="RNA_pol_sigma-70-like"/>
</dbReference>
<evidence type="ECO:0000256" key="5">
    <source>
        <dbReference type="ARBA" id="ARBA00023163"/>
    </source>
</evidence>
<evidence type="ECO:0000256" key="2">
    <source>
        <dbReference type="ARBA" id="ARBA00023015"/>
    </source>
</evidence>
<gene>
    <name evidence="8" type="ORF">H8S11_11775</name>
</gene>
<evidence type="ECO:0000256" key="4">
    <source>
        <dbReference type="ARBA" id="ARBA00023125"/>
    </source>
</evidence>
<dbReference type="GO" id="GO:0016987">
    <property type="term" value="F:sigma factor activity"/>
    <property type="evidence" value="ECO:0007669"/>
    <property type="project" value="UniProtKB-KW"/>
</dbReference>
<dbReference type="GO" id="GO:0006352">
    <property type="term" value="P:DNA-templated transcription initiation"/>
    <property type="evidence" value="ECO:0007669"/>
    <property type="project" value="InterPro"/>
</dbReference>
<dbReference type="InterPro" id="IPR036388">
    <property type="entry name" value="WH-like_DNA-bd_sf"/>
</dbReference>
<evidence type="ECO:0000256" key="3">
    <source>
        <dbReference type="ARBA" id="ARBA00023082"/>
    </source>
</evidence>
<name>A0A8J6M8Z0_9FIRM</name>
<keyword evidence="3" id="KW-0731">Sigma factor</keyword>
<keyword evidence="2" id="KW-0805">Transcription regulation</keyword>
<dbReference type="InterPro" id="IPR013324">
    <property type="entry name" value="RNA_pol_sigma_r3/r4-like"/>
</dbReference>
<dbReference type="Proteomes" id="UP000628736">
    <property type="component" value="Unassembled WGS sequence"/>
</dbReference>
<dbReference type="InterPro" id="IPR013325">
    <property type="entry name" value="RNA_pol_sigma_r2"/>
</dbReference>
<sequence length="175" mass="20288">MLRLNRGDPAALEALIDCYAPYVCGVAARILPGRPEEWEELAGDVFLAAWDNRKKLRPGQVKGWLSTVARNRAFNRRRGHREDLPLEEDILLLQSDLPQSEAEYRELRSTLSLALGSLDQQDRELFVRHYYYGQTVARAAEEMELNLSTAKTRLRRGRERLKRFLQEVGYEPMEN</sequence>
<dbReference type="GO" id="GO:0003677">
    <property type="term" value="F:DNA binding"/>
    <property type="evidence" value="ECO:0007669"/>
    <property type="project" value="UniProtKB-KW"/>
</dbReference>
<comment type="similarity">
    <text evidence="1">Belongs to the sigma-70 factor family. ECF subfamily.</text>
</comment>
<evidence type="ECO:0000256" key="1">
    <source>
        <dbReference type="ARBA" id="ARBA00010641"/>
    </source>
</evidence>
<dbReference type="InterPro" id="IPR013249">
    <property type="entry name" value="RNA_pol_sigma70_r4_t2"/>
</dbReference>
<organism evidence="8 9">
    <name type="scientific">Flintibacter hominis</name>
    <dbReference type="NCBI Taxonomy" id="2763048"/>
    <lineage>
        <taxon>Bacteria</taxon>
        <taxon>Bacillati</taxon>
        <taxon>Bacillota</taxon>
        <taxon>Clostridia</taxon>
        <taxon>Eubacteriales</taxon>
        <taxon>Flintibacter</taxon>
    </lineage>
</organism>
<dbReference type="InterPro" id="IPR007627">
    <property type="entry name" value="RNA_pol_sigma70_r2"/>
</dbReference>
<dbReference type="AlphaFoldDB" id="A0A8J6M8Z0"/>
<keyword evidence="9" id="KW-1185">Reference proteome</keyword>
<dbReference type="Gene3D" id="1.10.10.10">
    <property type="entry name" value="Winged helix-like DNA-binding domain superfamily/Winged helix DNA-binding domain"/>
    <property type="match status" value="1"/>
</dbReference>
<dbReference type="InterPro" id="IPR014284">
    <property type="entry name" value="RNA_pol_sigma-70_dom"/>
</dbReference>
<dbReference type="Pfam" id="PF04542">
    <property type="entry name" value="Sigma70_r2"/>
    <property type="match status" value="1"/>
</dbReference>
<dbReference type="NCBIfam" id="TIGR02937">
    <property type="entry name" value="sigma70-ECF"/>
    <property type="match status" value="1"/>
</dbReference>
<dbReference type="Gene3D" id="1.10.1740.10">
    <property type="match status" value="1"/>
</dbReference>
<feature type="domain" description="RNA polymerase sigma-70 region 2" evidence="6">
    <location>
        <begin position="15"/>
        <end position="81"/>
    </location>
</feature>
<protein>
    <submittedName>
        <fullName evidence="8">Sigma-70 family RNA polymerase sigma factor</fullName>
    </submittedName>
</protein>
<proteinExistence type="inferred from homology"/>
<accession>A0A8J6M8Z0</accession>
<dbReference type="Pfam" id="PF08281">
    <property type="entry name" value="Sigma70_r4_2"/>
    <property type="match status" value="1"/>
</dbReference>
<evidence type="ECO:0000313" key="8">
    <source>
        <dbReference type="EMBL" id="MBC5723487.1"/>
    </source>
</evidence>